<evidence type="ECO:0000313" key="3">
    <source>
        <dbReference type="EMBL" id="MBS2966776.1"/>
    </source>
</evidence>
<keyword evidence="4" id="KW-1185">Reference proteome</keyword>
<dbReference type="SUPFAM" id="SSF50800">
    <property type="entry name" value="PK beta-barrel domain-like"/>
    <property type="match status" value="1"/>
</dbReference>
<dbReference type="InterPro" id="IPR052353">
    <property type="entry name" value="Benzoxazolinone_Detox_Enz"/>
</dbReference>
<reference evidence="3" key="1">
    <citation type="submission" date="2021-04" db="EMBL/GenBank/DDBJ databases">
        <title>Genome based classification of Actinospica acidithermotolerans sp. nov., an actinobacterium isolated from an Indonesian hot spring.</title>
        <authorList>
            <person name="Kusuma A.B."/>
            <person name="Putra K.E."/>
            <person name="Nafisah S."/>
            <person name="Loh J."/>
            <person name="Nouioui I."/>
            <person name="Goodfellow M."/>
        </authorList>
    </citation>
    <scope>NUCLEOTIDE SEQUENCE</scope>
    <source>
        <strain evidence="3">DSM 45618</strain>
    </source>
</reference>
<dbReference type="GO" id="GO:0030170">
    <property type="term" value="F:pyridoxal phosphate binding"/>
    <property type="evidence" value="ECO:0007669"/>
    <property type="project" value="InterPro"/>
</dbReference>
<dbReference type="GO" id="GO:0030151">
    <property type="term" value="F:molybdenum ion binding"/>
    <property type="evidence" value="ECO:0007669"/>
    <property type="project" value="InterPro"/>
</dbReference>
<proteinExistence type="predicted"/>
<organism evidence="3 4">
    <name type="scientific">Actinocrinis puniceicyclus</name>
    <dbReference type="NCBI Taxonomy" id="977794"/>
    <lineage>
        <taxon>Bacteria</taxon>
        <taxon>Bacillati</taxon>
        <taxon>Actinomycetota</taxon>
        <taxon>Actinomycetes</taxon>
        <taxon>Catenulisporales</taxon>
        <taxon>Actinospicaceae</taxon>
        <taxon>Actinocrinis</taxon>
    </lineage>
</organism>
<feature type="domain" description="MOSC" evidence="2">
    <location>
        <begin position="25"/>
        <end position="168"/>
    </location>
</feature>
<feature type="region of interest" description="Disordered" evidence="1">
    <location>
        <begin position="1"/>
        <end position="21"/>
    </location>
</feature>
<protein>
    <submittedName>
        <fullName evidence="3">MOSC domain-containing protein</fullName>
    </submittedName>
</protein>
<dbReference type="InterPro" id="IPR005302">
    <property type="entry name" value="MoCF_Sase_C"/>
</dbReference>
<gene>
    <name evidence="3" type="ORF">KGA66_27315</name>
</gene>
<dbReference type="PANTHER" id="PTHR30212">
    <property type="entry name" value="PROTEIN YIIM"/>
    <property type="match status" value="1"/>
</dbReference>
<dbReference type="AlphaFoldDB" id="A0A8J7WQQ3"/>
<dbReference type="InterPro" id="IPR011037">
    <property type="entry name" value="Pyrv_Knase-like_insert_dom_sf"/>
</dbReference>
<dbReference type="Gene3D" id="2.40.33.20">
    <property type="entry name" value="PK beta-barrel domain-like"/>
    <property type="match status" value="1"/>
</dbReference>
<dbReference type="Proteomes" id="UP000677913">
    <property type="component" value="Unassembled WGS sequence"/>
</dbReference>
<sequence length="215" mass="23254">MLSVNLAASPRHTDVKQQSTGIGKLPVAHPVQVSAPGPKGVGGSGLAGDAVCDLRNHGGDDQAVYAYAREDLDWWERELGRELPAGMFGENLTTAGLDLTGALVGERWRVGGRTLLQVTSPRIPCEVFAQKMDEAHWVKRFTEHGATGAYLRVVEPGPVRAGDPVTIEHRPGHQVTLGLFFRAATREPHLLGELLAAGDALPQETRDYIARRTRV</sequence>
<evidence type="ECO:0000256" key="1">
    <source>
        <dbReference type="SAM" id="MobiDB-lite"/>
    </source>
</evidence>
<dbReference type="GO" id="GO:0003824">
    <property type="term" value="F:catalytic activity"/>
    <property type="evidence" value="ECO:0007669"/>
    <property type="project" value="InterPro"/>
</dbReference>
<comment type="caution">
    <text evidence="3">The sequence shown here is derived from an EMBL/GenBank/DDBJ whole genome shotgun (WGS) entry which is preliminary data.</text>
</comment>
<dbReference type="PROSITE" id="PS51340">
    <property type="entry name" value="MOSC"/>
    <property type="match status" value="1"/>
</dbReference>
<evidence type="ECO:0000259" key="2">
    <source>
        <dbReference type="PROSITE" id="PS51340"/>
    </source>
</evidence>
<name>A0A8J7WQQ3_9ACTN</name>
<dbReference type="Pfam" id="PF03473">
    <property type="entry name" value="MOSC"/>
    <property type="match status" value="1"/>
</dbReference>
<evidence type="ECO:0000313" key="4">
    <source>
        <dbReference type="Proteomes" id="UP000677913"/>
    </source>
</evidence>
<dbReference type="EMBL" id="JAGSXH010000193">
    <property type="protein sequence ID" value="MBS2966776.1"/>
    <property type="molecule type" value="Genomic_DNA"/>
</dbReference>
<accession>A0A8J7WQQ3</accession>
<dbReference type="PANTHER" id="PTHR30212:SF2">
    <property type="entry name" value="PROTEIN YIIM"/>
    <property type="match status" value="1"/>
</dbReference>